<keyword evidence="2" id="KW-1133">Transmembrane helix</keyword>
<reference evidence="3 4" key="1">
    <citation type="submission" date="2023-12" db="EMBL/GenBank/DDBJ databases">
        <title>'Antibacterial potential of Stenotrophomonas maltophilia cystic fibrosis isolates' (manuscript under preparation).</title>
        <authorList>
            <person name="Crisan C.V."/>
            <person name="Pettis M."/>
            <person name="Goldberg J.B."/>
        </authorList>
    </citation>
    <scope>NUCLEOTIDE SEQUENCE [LARGE SCALE GENOMIC DNA]</scope>
    <source>
        <strain evidence="3 4">CCV155</strain>
    </source>
</reference>
<feature type="region of interest" description="Disordered" evidence="1">
    <location>
        <begin position="65"/>
        <end position="99"/>
    </location>
</feature>
<evidence type="ECO:0000256" key="2">
    <source>
        <dbReference type="SAM" id="Phobius"/>
    </source>
</evidence>
<organism evidence="3 4">
    <name type="scientific">Stenotrophomonas muris</name>
    <dbReference type="NCBI Taxonomy" id="2963283"/>
    <lineage>
        <taxon>Bacteria</taxon>
        <taxon>Pseudomonadati</taxon>
        <taxon>Pseudomonadota</taxon>
        <taxon>Gammaproteobacteria</taxon>
        <taxon>Lysobacterales</taxon>
        <taxon>Lysobacteraceae</taxon>
        <taxon>Stenotrophomonas</taxon>
    </lineage>
</organism>
<proteinExistence type="predicted"/>
<feature type="transmembrane region" description="Helical" evidence="2">
    <location>
        <begin position="407"/>
        <end position="425"/>
    </location>
</feature>
<evidence type="ECO:0000313" key="3">
    <source>
        <dbReference type="EMBL" id="MDZ7510505.1"/>
    </source>
</evidence>
<feature type="transmembrane region" description="Helical" evidence="2">
    <location>
        <begin position="311"/>
        <end position="334"/>
    </location>
</feature>
<comment type="caution">
    <text evidence="3">The sequence shown here is derived from an EMBL/GenBank/DDBJ whole genome shotgun (WGS) entry which is preliminary data.</text>
</comment>
<gene>
    <name evidence="3" type="ORF">U5F72_01585</name>
</gene>
<evidence type="ECO:0000256" key="1">
    <source>
        <dbReference type="SAM" id="MobiDB-lite"/>
    </source>
</evidence>
<dbReference type="RefSeq" id="WP_230548429.1">
    <property type="nucleotide sequence ID" value="NZ_CP196973.1"/>
</dbReference>
<accession>A0ABU5MCL1</accession>
<feature type="transmembrane region" description="Helical" evidence="2">
    <location>
        <begin position="381"/>
        <end position="400"/>
    </location>
</feature>
<feature type="transmembrane region" description="Helical" evidence="2">
    <location>
        <begin position="341"/>
        <end position="361"/>
    </location>
</feature>
<dbReference type="EMBL" id="JAXUAC010000002">
    <property type="protein sequence ID" value="MDZ7510505.1"/>
    <property type="molecule type" value="Genomic_DNA"/>
</dbReference>
<sequence length="484" mass="53478">MSWALHVLELDQTADERAVKRAYAKRLRVTRPDEDPVAFQHLHEAYQAALDWVRQEALADIADEDEPAEHATDIAPWPPDADVAWAPPETRSYSPPWPPRGTPVLLRTAPVAELEGAVHVSGHAHTILRMAHLSSPEDFGPWLEATPVLWSLRYKPLVGDALLDELARSHNSVSAANMGLLARCFGWDDVHDGVDPDRLASIQSRGHRRWAAESGNAAELSALLEEEGSLRLGRVTLARCLRYLSQPWHARRSLWQAQLPEHIIEVNALLDALERGGQEPLPAAWDRQQVQFWRSLADVSRPNRWRCQVNALRGGLLAALTLAIAGGSTLMSLAQRDLRTAAALGIGGVLLGVLLALAGALWVHVRWALRQLTLDLSPSRWGWLLALPAPLIALASLILVHGLDLRLEGTLLLFPGLALATARWIRREDGRGFRPRNLIGPGIGMFVPEVGCALVLLLWTTWFLRDRCRRLSIDLPPPASGNTV</sequence>
<protein>
    <submittedName>
        <fullName evidence="3">Heat-shock protein</fullName>
    </submittedName>
</protein>
<name>A0ABU5MCL1_9GAMM</name>
<evidence type="ECO:0000313" key="4">
    <source>
        <dbReference type="Proteomes" id="UP001290894"/>
    </source>
</evidence>
<keyword evidence="2" id="KW-0812">Transmembrane</keyword>
<keyword evidence="4" id="KW-1185">Reference proteome</keyword>
<dbReference type="Proteomes" id="UP001290894">
    <property type="component" value="Unassembled WGS sequence"/>
</dbReference>
<keyword evidence="2" id="KW-0472">Membrane</keyword>
<feature type="transmembrane region" description="Helical" evidence="2">
    <location>
        <begin position="445"/>
        <end position="464"/>
    </location>
</feature>